<sequence>MNARPEKPPPARLLPRRQNIPRPTLQHKNNFTMKSNKTALKPKSTQLTVLPSVDKGPQKTPKVVLPPFSKDRKNTQSGLSLHQHPSLPPICTSQQKTSHQEASQQQAGTQSGKTCPEETSGFKEDQRVNKTPSVETPAMSPEAVLRESKPYLTEYELEEIQDYEQVWYLGKEASKTRYSNVTETQDMEYFNSGYDTEEGFYKAIISDHLAYRFEILAVIGTGYSGQVLKCIDHKTMELVAIKVIRSKDSVHQVGKAEVRNLEALRELDKTNTANIVHMKENFYFRNHLCITFELFEKDLYKALRDSNRRGLSEKEVRRYTTDVLKCLQLLKKRRMIHGDLKPDNILLYKRGSEKRTAVCDFGGSYFVKHRHQPLIHTLYYMSPEMLLGKRCSPAIDMWSLGCVLAELHLGRCLFRGCNYKDQFSCIMKVLGIPPPEVLVQAPKKSDFFDSDGIPLKIKDIRRHSSTLTKHLNSKSAYFVDFIECCLDYDPTKRMTPEKAFQHPWILMKEIKPVTSAGKTRSGAPGPSSNKKPALLKREKMPPVQLPPVKKTKAKKGGN</sequence>
<dbReference type="PROSITE" id="PS00107">
    <property type="entry name" value="PROTEIN_KINASE_ATP"/>
    <property type="match status" value="1"/>
</dbReference>
<dbReference type="OMA" id="HTCESTA"/>
<dbReference type="PROSITE" id="PS00108">
    <property type="entry name" value="PROTEIN_KINASE_ST"/>
    <property type="match status" value="1"/>
</dbReference>
<feature type="compositionally biased region" description="Polar residues" evidence="12">
    <location>
        <begin position="91"/>
        <end position="113"/>
    </location>
</feature>
<keyword evidence="4" id="KW-0808">Transferase</keyword>
<feature type="region of interest" description="Disordered" evidence="12">
    <location>
        <begin position="1"/>
        <end position="142"/>
    </location>
</feature>
<dbReference type="Gene3D" id="1.10.510.10">
    <property type="entry name" value="Transferase(Phosphotransferase) domain 1"/>
    <property type="match status" value="1"/>
</dbReference>
<dbReference type="SMART" id="SM00220">
    <property type="entry name" value="S_TKc"/>
    <property type="match status" value="1"/>
</dbReference>
<accession>A0A3B4TH73</accession>
<evidence type="ECO:0000256" key="1">
    <source>
        <dbReference type="ARBA" id="ARBA00008867"/>
    </source>
</evidence>
<feature type="domain" description="Protein kinase" evidence="13">
    <location>
        <begin position="213"/>
        <end position="505"/>
    </location>
</feature>
<dbReference type="GO" id="GO:0005737">
    <property type="term" value="C:cytoplasm"/>
    <property type="evidence" value="ECO:0007669"/>
    <property type="project" value="TreeGrafter"/>
</dbReference>
<evidence type="ECO:0000256" key="5">
    <source>
        <dbReference type="ARBA" id="ARBA00022741"/>
    </source>
</evidence>
<organism evidence="14 15">
    <name type="scientific">Seriola dumerili</name>
    <name type="common">Greater amberjack</name>
    <name type="synonym">Caranx dumerili</name>
    <dbReference type="NCBI Taxonomy" id="41447"/>
    <lineage>
        <taxon>Eukaryota</taxon>
        <taxon>Metazoa</taxon>
        <taxon>Chordata</taxon>
        <taxon>Craniata</taxon>
        <taxon>Vertebrata</taxon>
        <taxon>Euteleostomi</taxon>
        <taxon>Actinopterygii</taxon>
        <taxon>Neopterygii</taxon>
        <taxon>Teleostei</taxon>
        <taxon>Neoteleostei</taxon>
        <taxon>Acanthomorphata</taxon>
        <taxon>Carangaria</taxon>
        <taxon>Carangiformes</taxon>
        <taxon>Carangidae</taxon>
        <taxon>Seriola</taxon>
    </lineage>
</organism>
<keyword evidence="6" id="KW-0418">Kinase</keyword>
<evidence type="ECO:0000259" key="13">
    <source>
        <dbReference type="PROSITE" id="PS50011"/>
    </source>
</evidence>
<feature type="compositionally biased region" description="Basic residues" evidence="12">
    <location>
        <begin position="549"/>
        <end position="558"/>
    </location>
</feature>
<evidence type="ECO:0000256" key="11">
    <source>
        <dbReference type="PROSITE-ProRule" id="PRU10141"/>
    </source>
</evidence>
<comment type="similarity">
    <text evidence="1">Belongs to the protein kinase superfamily. CMGC Ser/Thr protein kinase family. MNB/DYRK subfamily.</text>
</comment>
<evidence type="ECO:0000256" key="12">
    <source>
        <dbReference type="SAM" id="MobiDB-lite"/>
    </source>
</evidence>
<dbReference type="InterPro" id="IPR017441">
    <property type="entry name" value="Protein_kinase_ATP_BS"/>
</dbReference>
<evidence type="ECO:0000313" key="15">
    <source>
        <dbReference type="Proteomes" id="UP000261420"/>
    </source>
</evidence>
<feature type="region of interest" description="Disordered" evidence="12">
    <location>
        <begin position="515"/>
        <end position="558"/>
    </location>
</feature>
<dbReference type="GeneTree" id="ENSGT00940000159401"/>
<evidence type="ECO:0000256" key="3">
    <source>
        <dbReference type="ARBA" id="ARBA00022527"/>
    </source>
</evidence>
<dbReference type="PANTHER" id="PTHR24058:SF22">
    <property type="entry name" value="DUAL SPECIFICITY TYROSINE-PHOSPHORYLATION-REGULATED KINASE 4"/>
    <property type="match status" value="1"/>
</dbReference>
<dbReference type="Gene3D" id="3.30.200.20">
    <property type="entry name" value="Phosphorylase Kinase, domain 1"/>
    <property type="match status" value="1"/>
</dbReference>
<dbReference type="GO" id="GO:0004674">
    <property type="term" value="F:protein serine/threonine kinase activity"/>
    <property type="evidence" value="ECO:0007669"/>
    <property type="project" value="UniProtKB-KW"/>
</dbReference>
<evidence type="ECO:0000256" key="2">
    <source>
        <dbReference type="ARBA" id="ARBA00013203"/>
    </source>
</evidence>
<keyword evidence="5 11" id="KW-0547">Nucleotide-binding</keyword>
<evidence type="ECO:0000256" key="10">
    <source>
        <dbReference type="ARBA" id="ARBA00051680"/>
    </source>
</evidence>
<dbReference type="InterPro" id="IPR008271">
    <property type="entry name" value="Ser/Thr_kinase_AS"/>
</dbReference>
<proteinExistence type="inferred from homology"/>
<dbReference type="STRING" id="41447.ENSSDUP00000005295"/>
<dbReference type="SUPFAM" id="SSF56112">
    <property type="entry name" value="Protein kinase-like (PK-like)"/>
    <property type="match status" value="1"/>
</dbReference>
<comment type="catalytic activity">
    <reaction evidence="10">
        <text>L-tyrosyl-[protein] + ATP = O-phospho-L-tyrosyl-[protein] + ADP + H(+)</text>
        <dbReference type="Rhea" id="RHEA:10596"/>
        <dbReference type="Rhea" id="RHEA-COMP:10136"/>
        <dbReference type="Rhea" id="RHEA-COMP:20101"/>
        <dbReference type="ChEBI" id="CHEBI:15378"/>
        <dbReference type="ChEBI" id="CHEBI:30616"/>
        <dbReference type="ChEBI" id="CHEBI:46858"/>
        <dbReference type="ChEBI" id="CHEBI:61978"/>
        <dbReference type="ChEBI" id="CHEBI:456216"/>
        <dbReference type="EC" id="2.7.12.1"/>
    </reaction>
</comment>
<reference evidence="14" key="2">
    <citation type="submission" date="2025-09" db="UniProtKB">
        <authorList>
            <consortium name="Ensembl"/>
        </authorList>
    </citation>
    <scope>IDENTIFICATION</scope>
</reference>
<dbReference type="GO" id="GO:0005856">
    <property type="term" value="C:cytoskeleton"/>
    <property type="evidence" value="ECO:0007669"/>
    <property type="project" value="TreeGrafter"/>
</dbReference>
<evidence type="ECO:0000256" key="7">
    <source>
        <dbReference type="ARBA" id="ARBA00022840"/>
    </source>
</evidence>
<feature type="binding site" evidence="11">
    <location>
        <position position="242"/>
    </location>
    <ligand>
        <name>ATP</name>
        <dbReference type="ChEBI" id="CHEBI:30616"/>
    </ligand>
</feature>
<evidence type="ECO:0000256" key="4">
    <source>
        <dbReference type="ARBA" id="ARBA00022679"/>
    </source>
</evidence>
<dbReference type="Gene3D" id="3.30.10.30">
    <property type="entry name" value="DYRK"/>
    <property type="match status" value="1"/>
</dbReference>
<dbReference type="PANTHER" id="PTHR24058">
    <property type="entry name" value="DUAL SPECIFICITY PROTEIN KINASE"/>
    <property type="match status" value="1"/>
</dbReference>
<dbReference type="InterPro" id="IPR011009">
    <property type="entry name" value="Kinase-like_dom_sf"/>
</dbReference>
<dbReference type="Pfam" id="PF00069">
    <property type="entry name" value="Pkinase"/>
    <property type="match status" value="1"/>
</dbReference>
<dbReference type="InterPro" id="IPR042521">
    <property type="entry name" value="DYRK"/>
</dbReference>
<comment type="catalytic activity">
    <reaction evidence="8">
        <text>L-seryl-[protein] + ATP = O-phospho-L-seryl-[protein] + ADP + H(+)</text>
        <dbReference type="Rhea" id="RHEA:17989"/>
        <dbReference type="Rhea" id="RHEA-COMP:9863"/>
        <dbReference type="Rhea" id="RHEA-COMP:11604"/>
        <dbReference type="ChEBI" id="CHEBI:15378"/>
        <dbReference type="ChEBI" id="CHEBI:29999"/>
        <dbReference type="ChEBI" id="CHEBI:30616"/>
        <dbReference type="ChEBI" id="CHEBI:83421"/>
        <dbReference type="ChEBI" id="CHEBI:456216"/>
        <dbReference type="EC" id="2.7.12.1"/>
    </reaction>
</comment>
<dbReference type="InterPro" id="IPR000719">
    <property type="entry name" value="Prot_kinase_dom"/>
</dbReference>
<reference evidence="14" key="1">
    <citation type="submission" date="2025-08" db="UniProtKB">
        <authorList>
            <consortium name="Ensembl"/>
        </authorList>
    </citation>
    <scope>IDENTIFICATION</scope>
</reference>
<dbReference type="PROSITE" id="PS50011">
    <property type="entry name" value="PROTEIN_KINASE_DOM"/>
    <property type="match status" value="1"/>
</dbReference>
<name>A0A3B4TH73_SERDU</name>
<comment type="catalytic activity">
    <reaction evidence="9">
        <text>L-threonyl-[protein] + ATP = O-phospho-L-threonyl-[protein] + ADP + H(+)</text>
        <dbReference type="Rhea" id="RHEA:46608"/>
        <dbReference type="Rhea" id="RHEA-COMP:11060"/>
        <dbReference type="Rhea" id="RHEA-COMP:11605"/>
        <dbReference type="ChEBI" id="CHEBI:15378"/>
        <dbReference type="ChEBI" id="CHEBI:30013"/>
        <dbReference type="ChEBI" id="CHEBI:30616"/>
        <dbReference type="ChEBI" id="CHEBI:61977"/>
        <dbReference type="ChEBI" id="CHEBI:456216"/>
        <dbReference type="EC" id="2.7.12.1"/>
    </reaction>
</comment>
<dbReference type="AlphaFoldDB" id="A0A3B4TH73"/>
<keyword evidence="15" id="KW-1185">Reference proteome</keyword>
<evidence type="ECO:0000256" key="8">
    <source>
        <dbReference type="ARBA" id="ARBA00049003"/>
    </source>
</evidence>
<evidence type="ECO:0000256" key="6">
    <source>
        <dbReference type="ARBA" id="ARBA00022777"/>
    </source>
</evidence>
<keyword evidence="3" id="KW-0723">Serine/threonine-protein kinase</keyword>
<dbReference type="InterPro" id="IPR050494">
    <property type="entry name" value="Ser_Thr_dual-spec_kinase"/>
</dbReference>
<dbReference type="Proteomes" id="UP000261420">
    <property type="component" value="Unplaced"/>
</dbReference>
<dbReference type="EC" id="2.7.12.1" evidence="2"/>
<protein>
    <recommendedName>
        <fullName evidence="2">dual-specificity kinase</fullName>
        <ecNumber evidence="2">2.7.12.1</ecNumber>
    </recommendedName>
</protein>
<dbReference type="GO" id="GO:0004712">
    <property type="term" value="F:protein serine/threonine/tyrosine kinase activity"/>
    <property type="evidence" value="ECO:0007669"/>
    <property type="project" value="UniProtKB-EC"/>
</dbReference>
<evidence type="ECO:0000313" key="14">
    <source>
        <dbReference type="Ensembl" id="ENSSDUP00000005295.1"/>
    </source>
</evidence>
<feature type="compositionally biased region" description="Polar residues" evidence="12">
    <location>
        <begin position="26"/>
        <end position="49"/>
    </location>
</feature>
<dbReference type="GO" id="GO:0005524">
    <property type="term" value="F:ATP binding"/>
    <property type="evidence" value="ECO:0007669"/>
    <property type="project" value="UniProtKB-UniRule"/>
</dbReference>
<dbReference type="Ensembl" id="ENSSDUT00000005396.1">
    <property type="protein sequence ID" value="ENSSDUP00000005295.1"/>
    <property type="gene ID" value="ENSSDUG00000003920.1"/>
</dbReference>
<evidence type="ECO:0000256" key="9">
    <source>
        <dbReference type="ARBA" id="ARBA00049308"/>
    </source>
</evidence>
<keyword evidence="7 11" id="KW-0067">ATP-binding</keyword>